<evidence type="ECO:0000313" key="2">
    <source>
        <dbReference type="EMBL" id="SUY92812.1"/>
    </source>
</evidence>
<dbReference type="Proteomes" id="UP000255528">
    <property type="component" value="Unassembled WGS sequence"/>
</dbReference>
<dbReference type="EMBL" id="UIGI01000002">
    <property type="protein sequence ID" value="SUY92812.1"/>
    <property type="molecule type" value="Genomic_DNA"/>
</dbReference>
<dbReference type="Pfam" id="PF05309">
    <property type="entry name" value="TraE"/>
    <property type="match status" value="1"/>
</dbReference>
<dbReference type="InterPro" id="IPR007973">
    <property type="entry name" value="Pilus_assembly_TraE"/>
</dbReference>
<name>A0A381KP86_9ENTR</name>
<proteinExistence type="predicted"/>
<dbReference type="RefSeq" id="WP_115632051.1">
    <property type="nucleotide sequence ID" value="NZ_UIGI01000002.1"/>
</dbReference>
<accession>A0A381KP86</accession>
<evidence type="ECO:0000313" key="3">
    <source>
        <dbReference type="Proteomes" id="UP000255528"/>
    </source>
</evidence>
<feature type="region of interest" description="Disordered" evidence="1">
    <location>
        <begin position="18"/>
        <end position="51"/>
    </location>
</feature>
<reference evidence="2 3" key="1">
    <citation type="submission" date="2018-06" db="EMBL/GenBank/DDBJ databases">
        <authorList>
            <consortium name="Pathogen Informatics"/>
            <person name="Doyle S."/>
        </authorList>
    </citation>
    <scope>NUCLEOTIDE SEQUENCE [LARGE SCALE GENOMIC DNA]</scope>
    <source>
        <strain evidence="2 3">NCTC12119</strain>
    </source>
</reference>
<dbReference type="AlphaFoldDB" id="A0A381KP86"/>
<sequence>MNIYEKIKAILFKKEASDNTPETENLQKSTQKRNGRFLDTRSHMSPTSKSSPAGIAYGELISRNTKIINANILALVIIAGLVGKEIFLDKPVTVVIPPNMNEEIRVIGNKASESYKTQWALFYSTMLGNINPKNIQFVMDYIIKSLSPELQGRIAAELQSQINIMQTRGVDQTFTPIDIYFDEKNDMVYVWGTKTTKLTNVSDKQETSKWTYEWVIGLRQGMPRIAYANQYAGTPNIKKITINGKEQLEKLDNPPTTSGE</sequence>
<protein>
    <submittedName>
        <fullName evidence="2">Type IV conjugative transfer system protein TraE</fullName>
    </submittedName>
</protein>
<feature type="compositionally biased region" description="Polar residues" evidence="1">
    <location>
        <begin position="18"/>
        <end position="29"/>
    </location>
</feature>
<organism evidence="2 3">
    <name type="scientific">Buttiauxella agrestis</name>
    <dbReference type="NCBI Taxonomy" id="82977"/>
    <lineage>
        <taxon>Bacteria</taxon>
        <taxon>Pseudomonadati</taxon>
        <taxon>Pseudomonadota</taxon>
        <taxon>Gammaproteobacteria</taxon>
        <taxon>Enterobacterales</taxon>
        <taxon>Enterobacteriaceae</taxon>
        <taxon>Buttiauxella</taxon>
    </lineage>
</organism>
<gene>
    <name evidence="2" type="ORF">NCTC12119_04841</name>
</gene>
<evidence type="ECO:0000256" key="1">
    <source>
        <dbReference type="SAM" id="MobiDB-lite"/>
    </source>
</evidence>